<evidence type="ECO:0000313" key="2">
    <source>
        <dbReference type="EMBL" id="KAF3861180.1"/>
    </source>
</evidence>
<feature type="region of interest" description="Disordered" evidence="1">
    <location>
        <begin position="136"/>
        <end position="305"/>
    </location>
</feature>
<dbReference type="OrthoDB" id="8053018at2759"/>
<feature type="compositionally biased region" description="Acidic residues" evidence="1">
    <location>
        <begin position="136"/>
        <end position="149"/>
    </location>
</feature>
<name>A0A7J5ZHR5_DISMA</name>
<proteinExistence type="predicted"/>
<sequence>MKLCFLFSNILEIREQRDGSSSAVSGGAALLTFLFKSQQILTFVLLQFLTDSSAAASVGFRGVGERHSSHGDSQWSVCGKRFDPSEARTVGSDEKNLASDAGLQGWGEVPLPEDLEGAATLKVSHSLMDDDEDFAADEASGDLPSGEDDGSTRGPPSPRAQDPPSLGQKPRNPGPTDRNPGPPDRNTEPSDRNPGPTDRNPGPLTETQNPLTETQDPLTETQDPLTETQNPLTETQALLTETQKPLTETQDPLTETQNPLTETQDPLTETQDLLTETPNRNPGPMTETQNPLTETQDPLTETQDH</sequence>
<evidence type="ECO:0000313" key="3">
    <source>
        <dbReference type="Proteomes" id="UP000518266"/>
    </source>
</evidence>
<evidence type="ECO:0000256" key="1">
    <source>
        <dbReference type="SAM" id="MobiDB-lite"/>
    </source>
</evidence>
<protein>
    <submittedName>
        <fullName evidence="2">Uncharacterized protein</fullName>
    </submittedName>
</protein>
<feature type="compositionally biased region" description="Basic and acidic residues" evidence="1">
    <location>
        <begin position="86"/>
        <end position="97"/>
    </location>
</feature>
<feature type="region of interest" description="Disordered" evidence="1">
    <location>
        <begin position="86"/>
        <end position="111"/>
    </location>
</feature>
<accession>A0A7J5ZHR5</accession>
<dbReference type="Proteomes" id="UP000518266">
    <property type="component" value="Unassembled WGS sequence"/>
</dbReference>
<feature type="compositionally biased region" description="Polar residues" evidence="1">
    <location>
        <begin position="244"/>
        <end position="305"/>
    </location>
</feature>
<dbReference type="AlphaFoldDB" id="A0A7J5ZHR5"/>
<comment type="caution">
    <text evidence="2">The sequence shown here is derived from an EMBL/GenBank/DDBJ whole genome shotgun (WGS) entry which is preliminary data.</text>
</comment>
<organism evidence="2 3">
    <name type="scientific">Dissostichus mawsoni</name>
    <name type="common">Antarctic cod</name>
    <dbReference type="NCBI Taxonomy" id="36200"/>
    <lineage>
        <taxon>Eukaryota</taxon>
        <taxon>Metazoa</taxon>
        <taxon>Chordata</taxon>
        <taxon>Craniata</taxon>
        <taxon>Vertebrata</taxon>
        <taxon>Euteleostomi</taxon>
        <taxon>Actinopterygii</taxon>
        <taxon>Neopterygii</taxon>
        <taxon>Teleostei</taxon>
        <taxon>Neoteleostei</taxon>
        <taxon>Acanthomorphata</taxon>
        <taxon>Eupercaria</taxon>
        <taxon>Perciformes</taxon>
        <taxon>Notothenioidei</taxon>
        <taxon>Nototheniidae</taxon>
        <taxon>Dissostichus</taxon>
    </lineage>
</organism>
<keyword evidence="3" id="KW-1185">Reference proteome</keyword>
<gene>
    <name evidence="2" type="ORF">F7725_001435</name>
</gene>
<reference evidence="2 3" key="1">
    <citation type="submission" date="2020-03" db="EMBL/GenBank/DDBJ databases">
        <title>Dissostichus mawsoni Genome sequencing and assembly.</title>
        <authorList>
            <person name="Park H."/>
        </authorList>
    </citation>
    <scope>NUCLEOTIDE SEQUENCE [LARGE SCALE GENOMIC DNA]</scope>
    <source>
        <strain evidence="2">DM0001</strain>
        <tissue evidence="2">Muscle</tissue>
    </source>
</reference>
<dbReference type="EMBL" id="JAAKFY010000002">
    <property type="protein sequence ID" value="KAF3861180.1"/>
    <property type="molecule type" value="Genomic_DNA"/>
</dbReference>
<feature type="compositionally biased region" description="Polar residues" evidence="1">
    <location>
        <begin position="205"/>
        <end position="231"/>
    </location>
</feature>
<feature type="compositionally biased region" description="Low complexity" evidence="1">
    <location>
        <begin position="232"/>
        <end position="243"/>
    </location>
</feature>